<sequence length="354" mass="35803">MTALHPLAWWAWAMALAVAAARAPGVGAVTAVLAAVVVVVSVRAGQAPTARLFPGYLALGVGIVLVRIAFHVVVGIKPPGTVVLDLPTVRAPDWAVGVHLLGPVTTQGLATAAAAGLQLATLVVCFGAASALADPRRALRSLPGAMHHMGTAVVIAVSVTPQLVTAAATVRRAQRLRGTPERGWRALRATGLPVFTDALDRSLALAASMDTRGFARSGPDGPDRRTGPLLAFALVALGLGGYGLLADDSGWRGALLVGVGAAAGFAGVVVAGRRVQHTRYRPERWGPAETGVALAGALTAVVVLLAPRFAPAAGTSGPGTAAVAVVAFLLAVAPVLAGRRSHAPVTPVLQEVVR</sequence>
<evidence type="ECO:0000313" key="6">
    <source>
        <dbReference type="EMBL" id="GEN78932.1"/>
    </source>
</evidence>
<organism evidence="6 7">
    <name type="scientific">Actinotalea fermentans</name>
    <dbReference type="NCBI Taxonomy" id="43671"/>
    <lineage>
        <taxon>Bacteria</taxon>
        <taxon>Bacillati</taxon>
        <taxon>Actinomycetota</taxon>
        <taxon>Actinomycetes</taxon>
        <taxon>Micrococcales</taxon>
        <taxon>Cellulomonadaceae</taxon>
        <taxon>Actinotalea</taxon>
    </lineage>
</organism>
<feature type="transmembrane region" description="Helical" evidence="5">
    <location>
        <begin position="226"/>
        <end position="245"/>
    </location>
</feature>
<comment type="subcellular location">
    <subcellularLocation>
        <location evidence="1">Membrane</location>
        <topology evidence="1">Multi-pass membrane protein</topology>
    </subcellularLocation>
</comment>
<keyword evidence="3 5" id="KW-1133">Transmembrane helix</keyword>
<dbReference type="OrthoDB" id="5187293at2"/>
<dbReference type="InterPro" id="IPR003339">
    <property type="entry name" value="ABC/ECF_trnsptr_transmembrane"/>
</dbReference>
<accession>A0A511YUR0</accession>
<dbReference type="Proteomes" id="UP000321484">
    <property type="component" value="Unassembled WGS sequence"/>
</dbReference>
<proteinExistence type="predicted"/>
<dbReference type="EMBL" id="BJYK01000001">
    <property type="protein sequence ID" value="GEN78932.1"/>
    <property type="molecule type" value="Genomic_DNA"/>
</dbReference>
<dbReference type="Pfam" id="PF02361">
    <property type="entry name" value="CbiQ"/>
    <property type="match status" value="1"/>
</dbReference>
<evidence type="ECO:0000256" key="5">
    <source>
        <dbReference type="SAM" id="Phobius"/>
    </source>
</evidence>
<feature type="transmembrane region" description="Helical" evidence="5">
    <location>
        <begin position="27"/>
        <end position="44"/>
    </location>
</feature>
<name>A0A511YUR0_9CELL</name>
<comment type="caution">
    <text evidence="6">The sequence shown here is derived from an EMBL/GenBank/DDBJ whole genome shotgun (WGS) entry which is preliminary data.</text>
</comment>
<gene>
    <name evidence="6" type="ORF">AFE02nite_06660</name>
</gene>
<feature type="transmembrane region" description="Helical" evidence="5">
    <location>
        <begin position="316"/>
        <end position="337"/>
    </location>
</feature>
<feature type="transmembrane region" description="Helical" evidence="5">
    <location>
        <begin position="251"/>
        <end position="271"/>
    </location>
</feature>
<evidence type="ECO:0000256" key="2">
    <source>
        <dbReference type="ARBA" id="ARBA00022692"/>
    </source>
</evidence>
<evidence type="ECO:0000256" key="3">
    <source>
        <dbReference type="ARBA" id="ARBA00022989"/>
    </source>
</evidence>
<reference evidence="6 7" key="1">
    <citation type="submission" date="2019-07" db="EMBL/GenBank/DDBJ databases">
        <title>Whole genome shotgun sequence of Actinotalea fermentans NBRC 105374.</title>
        <authorList>
            <person name="Hosoyama A."/>
            <person name="Uohara A."/>
            <person name="Ohji S."/>
            <person name="Ichikawa N."/>
        </authorList>
    </citation>
    <scope>NUCLEOTIDE SEQUENCE [LARGE SCALE GENOMIC DNA]</scope>
    <source>
        <strain evidence="6 7">NBRC 105374</strain>
    </source>
</reference>
<evidence type="ECO:0000256" key="4">
    <source>
        <dbReference type="ARBA" id="ARBA00023136"/>
    </source>
</evidence>
<feature type="transmembrane region" description="Helical" evidence="5">
    <location>
        <begin position="292"/>
        <end position="310"/>
    </location>
</feature>
<keyword evidence="4 5" id="KW-0472">Membrane</keyword>
<dbReference type="GO" id="GO:0005886">
    <property type="term" value="C:plasma membrane"/>
    <property type="evidence" value="ECO:0007669"/>
    <property type="project" value="TreeGrafter"/>
</dbReference>
<evidence type="ECO:0008006" key="8">
    <source>
        <dbReference type="Google" id="ProtNLM"/>
    </source>
</evidence>
<keyword evidence="2 5" id="KW-0812">Transmembrane</keyword>
<evidence type="ECO:0000313" key="7">
    <source>
        <dbReference type="Proteomes" id="UP000321484"/>
    </source>
</evidence>
<dbReference type="PANTHER" id="PTHR33514:SF15">
    <property type="entry name" value="COBALT TRANSPORT PROTEIN"/>
    <property type="match status" value="1"/>
</dbReference>
<keyword evidence="7" id="KW-1185">Reference proteome</keyword>
<feature type="transmembrane region" description="Helical" evidence="5">
    <location>
        <begin position="109"/>
        <end position="133"/>
    </location>
</feature>
<protein>
    <recommendedName>
        <fullName evidence="8">Cobalt ABC transporter permease</fullName>
    </recommendedName>
</protein>
<feature type="transmembrane region" description="Helical" evidence="5">
    <location>
        <begin position="56"/>
        <end position="76"/>
    </location>
</feature>
<evidence type="ECO:0000256" key="1">
    <source>
        <dbReference type="ARBA" id="ARBA00004141"/>
    </source>
</evidence>
<dbReference type="PANTHER" id="PTHR33514">
    <property type="entry name" value="PROTEIN ABCI12, CHLOROPLASTIC"/>
    <property type="match status" value="1"/>
</dbReference>
<dbReference type="RefSeq" id="WP_052113464.1">
    <property type="nucleotide sequence ID" value="NZ_BJYK01000001.1"/>
</dbReference>
<dbReference type="AlphaFoldDB" id="A0A511YUR0"/>